<accession>A0A1N7SIG5</accession>
<dbReference type="OrthoDB" id="8608962at2"/>
<gene>
    <name evidence="6" type="ORF">BN2476_560005</name>
</gene>
<keyword evidence="2" id="KW-0328">Glycosyltransferase</keyword>
<dbReference type="Gene3D" id="3.40.50.11380">
    <property type="match status" value="1"/>
</dbReference>
<name>A0A1N7SIG5_9BURK</name>
<evidence type="ECO:0000256" key="3">
    <source>
        <dbReference type="ARBA" id="ARBA00022679"/>
    </source>
</evidence>
<comment type="pathway">
    <text evidence="1">Protein modification; protein glycosylation.</text>
</comment>
<evidence type="ECO:0000256" key="2">
    <source>
        <dbReference type="ARBA" id="ARBA00022676"/>
    </source>
</evidence>
<proteinExistence type="predicted"/>
<reference evidence="6" key="1">
    <citation type="submission" date="2016-12" db="EMBL/GenBank/DDBJ databases">
        <authorList>
            <person name="Moulin L."/>
        </authorList>
    </citation>
    <scope>NUCLEOTIDE SEQUENCE [LARGE SCALE GENOMIC DNA]</scope>
    <source>
        <strain evidence="6">STM 7183</strain>
    </source>
</reference>
<dbReference type="InterPro" id="IPR041109">
    <property type="entry name" value="HMW1C_N"/>
</dbReference>
<dbReference type="Pfam" id="PF18071">
    <property type="entry name" value="HMW1C_N"/>
    <property type="match status" value="1"/>
</dbReference>
<feature type="domain" description="HMW1" evidence="5">
    <location>
        <begin position="146"/>
        <end position="232"/>
    </location>
</feature>
<dbReference type="Gene3D" id="3.40.50.2000">
    <property type="entry name" value="Glycogen Phosphorylase B"/>
    <property type="match status" value="1"/>
</dbReference>
<dbReference type="GO" id="GO:0016757">
    <property type="term" value="F:glycosyltransferase activity"/>
    <property type="evidence" value="ECO:0007669"/>
    <property type="project" value="UniProtKB-KW"/>
</dbReference>
<comment type="caution">
    <text evidence="6">The sequence shown here is derived from an EMBL/GenBank/DDBJ whole genome shotgun (WGS) entry which is preliminary data.</text>
</comment>
<keyword evidence="7" id="KW-1185">Reference proteome</keyword>
<keyword evidence="3" id="KW-0808">Transferase</keyword>
<dbReference type="Proteomes" id="UP000195569">
    <property type="component" value="Unassembled WGS sequence"/>
</dbReference>
<dbReference type="RefSeq" id="WP_087737427.1">
    <property type="nucleotide sequence ID" value="NZ_CYGY02000056.1"/>
</dbReference>
<dbReference type="PANTHER" id="PTHR44835">
    <property type="entry name" value="UDP-N-ACETYLGLUCOSAMINE--PEPTIDE N-ACETYLGLUCOSAMINYLTRANSFERASE SPINDLY-RELATED"/>
    <property type="match status" value="1"/>
</dbReference>
<dbReference type="InterPro" id="IPR051939">
    <property type="entry name" value="Glycosyltr_41/O-GlcNAc_trsf"/>
</dbReference>
<evidence type="ECO:0000313" key="7">
    <source>
        <dbReference type="Proteomes" id="UP000195569"/>
    </source>
</evidence>
<sequence length="618" mass="69732">MKFSINKFEYLCYRRDYEGASRELIKLLAKINQNYGILMDVDCWAQSGEARDIMDDHLLIRVTSAITTLMTDPSFRFSDAGFKQAVVFQRWLAGLFAASPFRNGDHVLRSLGTNEEARNAIQLRNEYIRKFQLFYMPESEVRLDWDALWNFDKIATASLATTILSSRFLGTPSAHQKRELILRWLPERLDQIESIDALPIGVLHDMYMHCSYADLPGKHDIKKPINTLIRRKLASLGLHDVQRAAAPVVDGKPVVLVVLEWFSKNHSIYRTHSQTMVAMRDKFHLVGMGFEGRVDDAGKAVFHEFIPVQGANLWENVRHVREVSEARQAQMMYMPSVGMFPITMALACLRVAPMQLMALGHPATTHGHAMDYVVVEEGYVGDEACFSEKLLKLPSDGMPYRPPAAMLELDLPRKRATKSGPVKIAVAGTTIKMNPGFLQTCAAIANEASVPVEFHFLVGQATGLTFPQVRNLVRRLMGDKAVVHKHQNYANYMKVIAECDLFLNPFPFGNTNGIVDTVWAGLVGVCKTGREVHEHIDEGMFRRLGFPEWMIAKTTEEYKASALRLIDNPSERRELARSLAGPKAIEKLIFKGRPEILGERMQALWQEQIEAAQVSKAA</sequence>
<evidence type="ECO:0000259" key="5">
    <source>
        <dbReference type="Pfam" id="PF18254"/>
    </source>
</evidence>
<dbReference type="Pfam" id="PF18254">
    <property type="entry name" value="HMw1_D2"/>
    <property type="match status" value="1"/>
</dbReference>
<protein>
    <submittedName>
        <fullName evidence="6">HMW1C glycosyltransferase involved in glycosylation of HMW1A and HMW2A</fullName>
    </submittedName>
</protein>
<dbReference type="AlphaFoldDB" id="A0A1N7SIG5"/>
<evidence type="ECO:0000313" key="6">
    <source>
        <dbReference type="EMBL" id="SIT47136.1"/>
    </source>
</evidence>
<organism evidence="6 7">
    <name type="scientific">Paraburkholderia piptadeniae</name>
    <dbReference type="NCBI Taxonomy" id="1701573"/>
    <lineage>
        <taxon>Bacteria</taxon>
        <taxon>Pseudomonadati</taxon>
        <taxon>Pseudomonadota</taxon>
        <taxon>Betaproteobacteria</taxon>
        <taxon>Burkholderiales</taxon>
        <taxon>Burkholderiaceae</taxon>
        <taxon>Paraburkholderia</taxon>
    </lineage>
</organism>
<evidence type="ECO:0000256" key="1">
    <source>
        <dbReference type="ARBA" id="ARBA00004922"/>
    </source>
</evidence>
<dbReference type="InterPro" id="IPR040542">
    <property type="entry name" value="HMW1_D2"/>
</dbReference>
<feature type="domain" description="HMW1C N-terminal" evidence="4">
    <location>
        <begin position="2"/>
        <end position="131"/>
    </location>
</feature>
<dbReference type="PANTHER" id="PTHR44835:SF1">
    <property type="entry name" value="PROTEIN O-GLCNAC TRANSFERASE"/>
    <property type="match status" value="1"/>
</dbReference>
<evidence type="ECO:0000259" key="4">
    <source>
        <dbReference type="Pfam" id="PF18071"/>
    </source>
</evidence>
<dbReference type="EMBL" id="CYGY02000056">
    <property type="protein sequence ID" value="SIT47136.1"/>
    <property type="molecule type" value="Genomic_DNA"/>
</dbReference>